<dbReference type="Pfam" id="PF07947">
    <property type="entry name" value="YhhN"/>
    <property type="match status" value="1"/>
</dbReference>
<evidence type="ECO:0000256" key="5">
    <source>
        <dbReference type="ARBA" id="ARBA00023136"/>
    </source>
</evidence>
<dbReference type="PANTHER" id="PTHR31885:SF6">
    <property type="entry name" value="GH04784P"/>
    <property type="match status" value="1"/>
</dbReference>
<keyword evidence="8" id="KW-1185">Reference proteome</keyword>
<feature type="transmembrane region" description="Helical" evidence="6">
    <location>
        <begin position="12"/>
        <end position="28"/>
    </location>
</feature>
<feature type="transmembrane region" description="Helical" evidence="6">
    <location>
        <begin position="94"/>
        <end position="111"/>
    </location>
</feature>
<keyword evidence="3 6" id="KW-0812">Transmembrane</keyword>
<dbReference type="InterPro" id="IPR012506">
    <property type="entry name" value="TMEM86B-like"/>
</dbReference>
<gene>
    <name evidence="7" type="ORF">LY08_00673</name>
</gene>
<proteinExistence type="inferred from homology"/>
<feature type="transmembrane region" description="Helical" evidence="6">
    <location>
        <begin position="182"/>
        <end position="204"/>
    </location>
</feature>
<comment type="similarity">
    <text evidence="2">Belongs to the TMEM86 family.</text>
</comment>
<evidence type="ECO:0000256" key="2">
    <source>
        <dbReference type="ARBA" id="ARBA00007375"/>
    </source>
</evidence>
<dbReference type="GO" id="GO:0016787">
    <property type="term" value="F:hydrolase activity"/>
    <property type="evidence" value="ECO:0007669"/>
    <property type="project" value="TreeGrafter"/>
</dbReference>
<dbReference type="PANTHER" id="PTHR31885">
    <property type="entry name" value="GH04784P"/>
    <property type="match status" value="1"/>
</dbReference>
<evidence type="ECO:0000313" key="8">
    <source>
        <dbReference type="Proteomes" id="UP000248703"/>
    </source>
</evidence>
<evidence type="ECO:0000256" key="4">
    <source>
        <dbReference type="ARBA" id="ARBA00022989"/>
    </source>
</evidence>
<organism evidence="7 8">
    <name type="scientific">Olleya aquimaris</name>
    <dbReference type="NCBI Taxonomy" id="639310"/>
    <lineage>
        <taxon>Bacteria</taxon>
        <taxon>Pseudomonadati</taxon>
        <taxon>Bacteroidota</taxon>
        <taxon>Flavobacteriia</taxon>
        <taxon>Flavobacteriales</taxon>
        <taxon>Flavobacteriaceae</taxon>
    </lineage>
</organism>
<evidence type="ECO:0000313" key="7">
    <source>
        <dbReference type="EMBL" id="RAJ16897.1"/>
    </source>
</evidence>
<feature type="transmembrane region" description="Helical" evidence="6">
    <location>
        <begin position="210"/>
        <end position="231"/>
    </location>
</feature>
<dbReference type="EMBL" id="QLLO01000002">
    <property type="protein sequence ID" value="RAJ16897.1"/>
    <property type="molecule type" value="Genomic_DNA"/>
</dbReference>
<keyword evidence="5 6" id="KW-0472">Membrane</keyword>
<comment type="caution">
    <text evidence="7">The sequence shown here is derived from an EMBL/GenBank/DDBJ whole genome shotgun (WGS) entry which is preliminary data.</text>
</comment>
<keyword evidence="4 6" id="KW-1133">Transmembrane helix</keyword>
<reference evidence="7 8" key="1">
    <citation type="submission" date="2018-06" db="EMBL/GenBank/DDBJ databases">
        <title>Genomic Encyclopedia of Archaeal and Bacterial Type Strains, Phase II (KMG-II): from individual species to whole genera.</title>
        <authorList>
            <person name="Goeker M."/>
        </authorList>
    </citation>
    <scope>NUCLEOTIDE SEQUENCE [LARGE SCALE GENOMIC DNA]</scope>
    <source>
        <strain evidence="7 8">DSM 24464</strain>
    </source>
</reference>
<dbReference type="AlphaFoldDB" id="A0A327RTB1"/>
<feature type="transmembrane region" description="Helical" evidence="6">
    <location>
        <begin position="71"/>
        <end position="88"/>
    </location>
</feature>
<feature type="transmembrane region" description="Helical" evidence="6">
    <location>
        <begin position="40"/>
        <end position="59"/>
    </location>
</feature>
<dbReference type="Proteomes" id="UP000248703">
    <property type="component" value="Unassembled WGS sequence"/>
</dbReference>
<feature type="transmembrane region" description="Helical" evidence="6">
    <location>
        <begin position="151"/>
        <end position="170"/>
    </location>
</feature>
<evidence type="ECO:0000256" key="6">
    <source>
        <dbReference type="SAM" id="Phobius"/>
    </source>
</evidence>
<dbReference type="GO" id="GO:0016020">
    <property type="term" value="C:membrane"/>
    <property type="evidence" value="ECO:0007669"/>
    <property type="project" value="UniProtKB-SubCell"/>
</dbReference>
<feature type="transmembrane region" description="Helical" evidence="6">
    <location>
        <begin position="123"/>
        <end position="145"/>
    </location>
</feature>
<comment type="subcellular location">
    <subcellularLocation>
        <location evidence="1">Membrane</location>
        <topology evidence="1">Multi-pass membrane protein</topology>
    </subcellularLocation>
</comment>
<protein>
    <submittedName>
        <fullName evidence="7">YhhN-like protein</fullName>
    </submittedName>
</protein>
<name>A0A327RTB1_9FLAO</name>
<accession>A0A327RTB1</accession>
<evidence type="ECO:0000256" key="3">
    <source>
        <dbReference type="ARBA" id="ARBA00022692"/>
    </source>
</evidence>
<sequence length="242" mass="28365">MVFPNANMKLLFKNTLYFSVFYLLLYLLDSYFKNNEHLFSYRYFSKTMLSLSLLIFYVVNTHQSNTIKKQLVIAALCCFILGDILFITGNYGHTLHFIVASVLFIIAKVFYSIRFLNNKDFNIVKLVPFLLFCFLYMSIIMYIVYNNLGDLFIPLLLYLFVVMMLMQFAYLRKNEVNPKSFWLVIIGVFISMIADSINILKIFYNTDIAYNKITVMLFYGLSQYLIVLGILNEATEKSAKKL</sequence>
<evidence type="ECO:0000256" key="1">
    <source>
        <dbReference type="ARBA" id="ARBA00004141"/>
    </source>
</evidence>